<protein>
    <submittedName>
        <fullName evidence="3">Uncharacterized protein</fullName>
    </submittedName>
</protein>
<evidence type="ECO:0000256" key="1">
    <source>
        <dbReference type="SAM" id="MobiDB-lite"/>
    </source>
</evidence>
<gene>
    <name evidence="3" type="ORF">A6E01_19290</name>
</gene>
<dbReference type="Proteomes" id="UP000092018">
    <property type="component" value="Plasmid unnamed1"/>
</dbReference>
<proteinExistence type="predicted"/>
<keyword evidence="2" id="KW-0812">Transmembrane</keyword>
<reference evidence="3 4" key="1">
    <citation type="submission" date="2016-06" db="EMBL/GenBank/DDBJ databases">
        <title>Adaptive Radiation by Waves of Gene Transfer Leads to Fine-Scale Resource Partitioning in Marine Microbes.</title>
        <authorList>
            <person name="Hehemann J.-H."/>
            <person name="Arevalo P."/>
            <person name="Datta M.S."/>
            <person name="Yu X."/>
            <person name="Corzett C."/>
            <person name="Henschel A."/>
            <person name="Preheim S.P."/>
            <person name="Timberlake S."/>
            <person name="Alm E.J."/>
            <person name="Polz M.F."/>
        </authorList>
    </citation>
    <scope>NUCLEOTIDE SEQUENCE [LARGE SCALE GENOMIC DNA]</scope>
    <source>
        <strain evidence="3 4">FF50</strain>
        <plasmid evidence="3 4">unnamed1</plasmid>
    </source>
</reference>
<feature type="transmembrane region" description="Helical" evidence="2">
    <location>
        <begin position="49"/>
        <end position="82"/>
    </location>
</feature>
<dbReference type="EMBL" id="CP016179">
    <property type="protein sequence ID" value="ANO35360.1"/>
    <property type="molecule type" value="Genomic_DNA"/>
</dbReference>
<feature type="region of interest" description="Disordered" evidence="1">
    <location>
        <begin position="154"/>
        <end position="183"/>
    </location>
</feature>
<feature type="transmembrane region" description="Helical" evidence="2">
    <location>
        <begin position="12"/>
        <end position="37"/>
    </location>
</feature>
<keyword evidence="2" id="KW-0472">Membrane</keyword>
<dbReference type="KEGG" id="vbr:A6E01_19290"/>
<name>A0AAN1CU81_9VIBR</name>
<feature type="compositionally biased region" description="Polar residues" evidence="1">
    <location>
        <begin position="166"/>
        <end position="176"/>
    </location>
</feature>
<keyword evidence="2" id="KW-1133">Transmembrane helix</keyword>
<sequence>MDKLFIYIADVVWAIISAAMELANGIFNSIVGFYLSMSSHYDSLGLSVWAKIAVTVGVVVLPVLAVLVLYWSFFKVLALFALPYMKMRRALSGIPVRKMFTVIPEFLRSQVRETLDAWQVAKGAVENSQSKAGDTSVEAMSFVGWGRDLMRKRRTSRKAKVEEKVSPSNSYKSWSSGERPPKK</sequence>
<organism evidence="3 4">
    <name type="scientific">Vibrio breoganii</name>
    <dbReference type="NCBI Taxonomy" id="553239"/>
    <lineage>
        <taxon>Bacteria</taxon>
        <taxon>Pseudomonadati</taxon>
        <taxon>Pseudomonadota</taxon>
        <taxon>Gammaproteobacteria</taxon>
        <taxon>Vibrionales</taxon>
        <taxon>Vibrionaceae</taxon>
        <taxon>Vibrio</taxon>
    </lineage>
</organism>
<evidence type="ECO:0000313" key="4">
    <source>
        <dbReference type="Proteomes" id="UP000092018"/>
    </source>
</evidence>
<geneLocation type="plasmid" evidence="3 4">
    <name>unnamed1</name>
</geneLocation>
<keyword evidence="3" id="KW-0614">Plasmid</keyword>
<dbReference type="AlphaFoldDB" id="A0AAN1CU81"/>
<evidence type="ECO:0000256" key="2">
    <source>
        <dbReference type="SAM" id="Phobius"/>
    </source>
</evidence>
<accession>A0AAN1CU81</accession>
<dbReference type="RefSeq" id="WP_065211122.1">
    <property type="nucleotide sequence ID" value="NZ_CP016179.1"/>
</dbReference>
<evidence type="ECO:0000313" key="3">
    <source>
        <dbReference type="EMBL" id="ANO35360.1"/>
    </source>
</evidence>